<dbReference type="Proteomes" id="UP000006757">
    <property type="component" value="Unassembled WGS sequence"/>
</dbReference>
<protein>
    <submittedName>
        <fullName evidence="2">Uncharacterized protein</fullName>
    </submittedName>
</protein>
<dbReference type="EMBL" id="AMBO01000160">
    <property type="protein sequence ID" value="EKD05016.1"/>
    <property type="molecule type" value="Genomic_DNA"/>
</dbReference>
<feature type="compositionally biased region" description="Basic and acidic residues" evidence="1">
    <location>
        <begin position="286"/>
        <end position="302"/>
    </location>
</feature>
<evidence type="ECO:0000256" key="1">
    <source>
        <dbReference type="SAM" id="MobiDB-lite"/>
    </source>
</evidence>
<evidence type="ECO:0000313" key="3">
    <source>
        <dbReference type="Proteomes" id="UP000006757"/>
    </source>
</evidence>
<name>K1VWX4_TRIAC</name>
<gene>
    <name evidence="2" type="ORF">A1Q2_00684</name>
</gene>
<comment type="caution">
    <text evidence="2">The sequence shown here is derived from an EMBL/GenBank/DDBJ whole genome shotgun (WGS) entry which is preliminary data.</text>
</comment>
<dbReference type="HOGENOM" id="CLU_470246_0_0_1"/>
<keyword evidence="3" id="KW-1185">Reference proteome</keyword>
<feature type="compositionally biased region" description="Basic and acidic residues" evidence="1">
    <location>
        <begin position="241"/>
        <end position="253"/>
    </location>
</feature>
<dbReference type="AlphaFoldDB" id="K1VWX4"/>
<accession>K1VWX4</accession>
<feature type="compositionally biased region" description="Basic and acidic residues" evidence="1">
    <location>
        <begin position="321"/>
        <end position="343"/>
    </location>
</feature>
<feature type="region of interest" description="Disordered" evidence="1">
    <location>
        <begin position="316"/>
        <end position="358"/>
    </location>
</feature>
<feature type="region of interest" description="Disordered" evidence="1">
    <location>
        <begin position="108"/>
        <end position="130"/>
    </location>
</feature>
<reference evidence="2 3" key="1">
    <citation type="journal article" date="2012" name="Eukaryot. Cell">
        <title>Genome sequence of the Trichosporon asahii environmental strain CBS 8904.</title>
        <authorList>
            <person name="Yang R.Y."/>
            <person name="Li H.T."/>
            <person name="Zhu H."/>
            <person name="Zhou G.P."/>
            <person name="Wang M."/>
            <person name="Wang L."/>
        </authorList>
    </citation>
    <scope>NUCLEOTIDE SEQUENCE [LARGE SCALE GENOMIC DNA]</scope>
    <source>
        <strain evidence="2 3">CBS 8904</strain>
    </source>
</reference>
<evidence type="ECO:0000313" key="2">
    <source>
        <dbReference type="EMBL" id="EKD05016.1"/>
    </source>
</evidence>
<organism evidence="2 3">
    <name type="scientific">Trichosporon asahii var. asahii (strain CBS 8904)</name>
    <name type="common">Yeast</name>
    <dbReference type="NCBI Taxonomy" id="1220162"/>
    <lineage>
        <taxon>Eukaryota</taxon>
        <taxon>Fungi</taxon>
        <taxon>Dikarya</taxon>
        <taxon>Basidiomycota</taxon>
        <taxon>Agaricomycotina</taxon>
        <taxon>Tremellomycetes</taxon>
        <taxon>Trichosporonales</taxon>
        <taxon>Trichosporonaceae</taxon>
        <taxon>Trichosporon</taxon>
    </lineage>
</organism>
<feature type="region of interest" description="Disordered" evidence="1">
    <location>
        <begin position="241"/>
        <end position="302"/>
    </location>
</feature>
<dbReference type="InParanoid" id="K1VWX4"/>
<proteinExistence type="predicted"/>
<feature type="compositionally biased region" description="Basic and acidic residues" evidence="1">
    <location>
        <begin position="262"/>
        <end position="273"/>
    </location>
</feature>
<sequence length="580" mass="65032">MVPHSCVSEAVEYFAPFAGSDSEGYYTRPSCSTCQKYNRECSSATKNNKQLWRVFVNKDGVRKLRTDDMSSLASHAHPRESEKMIAKWTGSWKLDRLKKPKSVTDLMQRFTDREDKSEPGPSGGLRRGQHASENVFDPQLFTLQQQLSEATKEASEARRVAAALRNEAEQQRASATAEVTASQAECQSLRNQVSTWEAKYRSEKAKVASAVKERDEAVARRKDADSRVAAAESLAERLRKERDEAVARRKDAGSRVAAAESLAERLQKERDDAVAGPTDAASQWKSDYEKSQQEQGKLRREVDDWKEHCRALQKELGAARSKAEALERESNSLKAKAEKERQAHQSSATELEALRKRQPDTVTAQEELPEMSGHFELSTSPALPQFRTVTEVVSDLWISPDSLDTRAEKLDAYARFLADNTEPPTVEGQRCYGCSDKIVASSEEEAVEHALHCVTAQLARMYSEMSFFLLRSAQTSASHCPWMYCDFRAEDHIELRKHIARHARTSQVCLMFREDNDEVACREGFETETAALTHKEEAHGLLGHSGLQGIDEFARPCADCSDILVGRPAIEGHDCPRSNN</sequence>